<dbReference type="InterPro" id="IPR000719">
    <property type="entry name" value="Prot_kinase_dom"/>
</dbReference>
<dbReference type="SUPFAM" id="SSF56112">
    <property type="entry name" value="Protein kinase-like (PK-like)"/>
    <property type="match status" value="1"/>
</dbReference>
<evidence type="ECO:0000256" key="2">
    <source>
        <dbReference type="ARBA" id="ARBA00022679"/>
    </source>
</evidence>
<evidence type="ECO:0000313" key="9">
    <source>
        <dbReference type="EMBL" id="WFC94660.1"/>
    </source>
</evidence>
<dbReference type="PANTHER" id="PTHR45646:SF11">
    <property type="entry name" value="SERINE_THREONINE-PROTEIN KINASE DOA"/>
    <property type="match status" value="1"/>
</dbReference>
<feature type="region of interest" description="Disordered" evidence="7">
    <location>
        <begin position="1"/>
        <end position="43"/>
    </location>
</feature>
<feature type="compositionally biased region" description="Low complexity" evidence="7">
    <location>
        <begin position="76"/>
        <end position="88"/>
    </location>
</feature>
<feature type="domain" description="Protein kinase" evidence="8">
    <location>
        <begin position="275"/>
        <end position="599"/>
    </location>
</feature>
<dbReference type="InterPro" id="IPR011009">
    <property type="entry name" value="Kinase-like_dom_sf"/>
</dbReference>
<reference evidence="9" key="1">
    <citation type="submission" date="2023-03" db="EMBL/GenBank/DDBJ databases">
        <title>Mating type loci evolution in Malassezia.</title>
        <authorList>
            <person name="Coelho M.A."/>
        </authorList>
    </citation>
    <scope>NUCLEOTIDE SEQUENCE</scope>
    <source>
        <strain evidence="9">CBS 14135</strain>
    </source>
</reference>
<protein>
    <submittedName>
        <fullName evidence="9">Dual-specificity kinase</fullName>
        <ecNumber evidence="9">2.7.12.1</ecNumber>
    </submittedName>
</protein>
<dbReference type="InterPro" id="IPR051175">
    <property type="entry name" value="CLK_kinases"/>
</dbReference>
<evidence type="ECO:0000259" key="8">
    <source>
        <dbReference type="PROSITE" id="PS50011"/>
    </source>
</evidence>
<keyword evidence="1" id="KW-0723">Serine/threonine-protein kinase</keyword>
<gene>
    <name evidence="9" type="primary">LKH1</name>
    <name evidence="9" type="ORF">MBRA1_001294</name>
</gene>
<dbReference type="GO" id="GO:0043484">
    <property type="term" value="P:regulation of RNA splicing"/>
    <property type="evidence" value="ECO:0007669"/>
    <property type="project" value="TreeGrafter"/>
</dbReference>
<evidence type="ECO:0000256" key="7">
    <source>
        <dbReference type="SAM" id="MobiDB-lite"/>
    </source>
</evidence>
<dbReference type="PROSITE" id="PS50011">
    <property type="entry name" value="PROTEIN_KINASE_DOM"/>
    <property type="match status" value="1"/>
</dbReference>
<dbReference type="PROSITE" id="PS00107">
    <property type="entry name" value="PROTEIN_KINASE_ATP"/>
    <property type="match status" value="1"/>
</dbReference>
<dbReference type="Gene3D" id="1.10.510.10">
    <property type="entry name" value="Transferase(Phosphotransferase) domain 1"/>
    <property type="match status" value="1"/>
</dbReference>
<dbReference type="EMBL" id="CP119951">
    <property type="protein sequence ID" value="WFC94660.1"/>
    <property type="molecule type" value="Genomic_DNA"/>
</dbReference>
<dbReference type="GO" id="GO:0005634">
    <property type="term" value="C:nucleus"/>
    <property type="evidence" value="ECO:0007669"/>
    <property type="project" value="TreeGrafter"/>
</dbReference>
<name>A0AAF0DV79_9BASI</name>
<organism evidence="9 10">
    <name type="scientific">Malassezia brasiliensis</name>
    <dbReference type="NCBI Taxonomy" id="1821822"/>
    <lineage>
        <taxon>Eukaryota</taxon>
        <taxon>Fungi</taxon>
        <taxon>Dikarya</taxon>
        <taxon>Basidiomycota</taxon>
        <taxon>Ustilaginomycotina</taxon>
        <taxon>Malasseziomycetes</taxon>
        <taxon>Malasseziales</taxon>
        <taxon>Malasseziaceae</taxon>
        <taxon>Malassezia</taxon>
    </lineage>
</organism>
<dbReference type="InterPro" id="IPR008271">
    <property type="entry name" value="Ser/Thr_kinase_AS"/>
</dbReference>
<proteinExistence type="predicted"/>
<evidence type="ECO:0000256" key="5">
    <source>
        <dbReference type="ARBA" id="ARBA00022840"/>
    </source>
</evidence>
<dbReference type="GO" id="GO:0004674">
    <property type="term" value="F:protein serine/threonine kinase activity"/>
    <property type="evidence" value="ECO:0007669"/>
    <property type="project" value="UniProtKB-KW"/>
</dbReference>
<keyword evidence="3 6" id="KW-0547">Nucleotide-binding</keyword>
<dbReference type="Proteomes" id="UP001216638">
    <property type="component" value="Chromosome 1"/>
</dbReference>
<dbReference type="Gene3D" id="3.30.200.20">
    <property type="entry name" value="Phosphorylase Kinase, domain 1"/>
    <property type="match status" value="1"/>
</dbReference>
<dbReference type="GO" id="GO:0005524">
    <property type="term" value="F:ATP binding"/>
    <property type="evidence" value="ECO:0007669"/>
    <property type="project" value="UniProtKB-UniRule"/>
</dbReference>
<feature type="binding site" evidence="6">
    <location>
        <position position="304"/>
    </location>
    <ligand>
        <name>ATP</name>
        <dbReference type="ChEBI" id="CHEBI:30616"/>
    </ligand>
</feature>
<dbReference type="CDD" id="cd14134">
    <property type="entry name" value="PKc_CLK"/>
    <property type="match status" value="1"/>
</dbReference>
<evidence type="ECO:0000256" key="6">
    <source>
        <dbReference type="PROSITE-ProRule" id="PRU10141"/>
    </source>
</evidence>
<dbReference type="EC" id="2.7.12.1" evidence="9"/>
<evidence type="ECO:0000256" key="3">
    <source>
        <dbReference type="ARBA" id="ARBA00022741"/>
    </source>
</evidence>
<dbReference type="GO" id="GO:0004712">
    <property type="term" value="F:protein serine/threonine/tyrosine kinase activity"/>
    <property type="evidence" value="ECO:0007669"/>
    <property type="project" value="UniProtKB-EC"/>
</dbReference>
<keyword evidence="5 6" id="KW-0067">ATP-binding</keyword>
<dbReference type="PROSITE" id="PS00108">
    <property type="entry name" value="PROTEIN_KINASE_ST"/>
    <property type="match status" value="1"/>
</dbReference>
<keyword evidence="2 9" id="KW-0808">Transferase</keyword>
<feature type="region of interest" description="Disordered" evidence="7">
    <location>
        <begin position="57"/>
        <end position="109"/>
    </location>
</feature>
<dbReference type="PANTHER" id="PTHR45646">
    <property type="entry name" value="SERINE/THREONINE-PROTEIN KINASE DOA-RELATED"/>
    <property type="match status" value="1"/>
</dbReference>
<evidence type="ECO:0000313" key="10">
    <source>
        <dbReference type="Proteomes" id="UP001216638"/>
    </source>
</evidence>
<accession>A0AAF0DV79</accession>
<evidence type="ECO:0000256" key="1">
    <source>
        <dbReference type="ARBA" id="ARBA00022527"/>
    </source>
</evidence>
<evidence type="ECO:0000256" key="4">
    <source>
        <dbReference type="ARBA" id="ARBA00022777"/>
    </source>
</evidence>
<dbReference type="InterPro" id="IPR017441">
    <property type="entry name" value="Protein_kinase_ATP_BS"/>
</dbReference>
<dbReference type="SMART" id="SM00220">
    <property type="entry name" value="S_TKc"/>
    <property type="match status" value="1"/>
</dbReference>
<keyword evidence="10" id="KW-1185">Reference proteome</keyword>
<dbReference type="Pfam" id="PF00069">
    <property type="entry name" value="Pkinase"/>
    <property type="match status" value="1"/>
</dbReference>
<dbReference type="AlphaFoldDB" id="A0AAF0DV79"/>
<keyword evidence="4 9" id="KW-0418">Kinase</keyword>
<sequence>MATVVPRTKKRRVSPHGAIGADPSYGLAIGSRPPAAPLPPAGLTSVQEVIDGQERQVFVISDDENDTPPAEPLHSAAGATHAAAAQPANGKRKASLTYADEERNAQKRQRHEANVAMLDQLAATLHAQGVRGAAPPAAAPDADYGYVGLPPTPHYGVPTPYSPLYPGNTSATHTNNFASSVVHHAAPPMPTTAPTTAPPVPTTAPSLDNAMLITRTSKKQDYLPPYGAPSASRPRPYYEKQGAPWYAAEPAPTEPVDDKDGHFLVREGDQITPRYQIRGLLGQGTFGKVVNCYDRKLQRFVAIKVIRAVQKYRDASQIEIRVLQCLRQNDPTNEFKCVQLLETFDFRNHVCIVSDLLDRSVFDFLKDNHFEPFPCRNIWHFAKQLFKSVAFLHSLTLIHTDLKPENVLLVDASFDVVPTSRSAHARKKRVLRNDDIRLIDFGSATFNDEYHSGVVSTRHYRAPEIILGMGWSYPCDAWSLGCILVEFFTGDALFQTHDNLEHLAMMERVLGTLPDDYRRKAETYKPEYFRNGHLDYPKPDTSKQSRRYVQNMKALQDIVVPHASYAKHNQRFVSLLRRLLEFDPNKRITLQEALHHPYFDLLPHEIPP</sequence>